<dbReference type="OrthoDB" id="7567187at2"/>
<sequence length="163" mass="18897">MAYEFDLETDPDPPFTDNLGVETVEFALGYDIDADVAVVMSVMLVPVDDPKAHDLRFGIREQSLTYDWRVSAPDYSQEAVNKYIPKEWRASVRLQLMRSVRTLVGQIEPENITMETYYSGLEQKALQKYEFISVAVHRCGYETADQFRDDSSQKDHWLFTKRV</sequence>
<protein>
    <submittedName>
        <fullName evidence="1">Uncharacterized protein</fullName>
    </submittedName>
</protein>
<keyword evidence="2" id="KW-1185">Reference proteome</keyword>
<evidence type="ECO:0000313" key="2">
    <source>
        <dbReference type="Proteomes" id="UP000319949"/>
    </source>
</evidence>
<comment type="caution">
    <text evidence="1">The sequence shown here is derived from an EMBL/GenBank/DDBJ whole genome shotgun (WGS) entry which is preliminary data.</text>
</comment>
<accession>A0A560DKB1</accession>
<organism evidence="1 2">
    <name type="scientific">Bradyrhizobium stylosanthis</name>
    <dbReference type="NCBI Taxonomy" id="1803665"/>
    <lineage>
        <taxon>Bacteria</taxon>
        <taxon>Pseudomonadati</taxon>
        <taxon>Pseudomonadota</taxon>
        <taxon>Alphaproteobacteria</taxon>
        <taxon>Hyphomicrobiales</taxon>
        <taxon>Nitrobacteraceae</taxon>
        <taxon>Bradyrhizobium</taxon>
    </lineage>
</organism>
<gene>
    <name evidence="1" type="ORF">FBZ96_106596</name>
</gene>
<dbReference type="RefSeq" id="WP_145666642.1">
    <property type="nucleotide sequence ID" value="NZ_VITK01000006.1"/>
</dbReference>
<dbReference type="EMBL" id="VITK01000006">
    <property type="protein sequence ID" value="TWA97537.1"/>
    <property type="molecule type" value="Genomic_DNA"/>
</dbReference>
<proteinExistence type="predicted"/>
<name>A0A560DKB1_9BRAD</name>
<evidence type="ECO:0000313" key="1">
    <source>
        <dbReference type="EMBL" id="TWA97537.1"/>
    </source>
</evidence>
<reference evidence="1 2" key="1">
    <citation type="submission" date="2019-06" db="EMBL/GenBank/DDBJ databases">
        <title>Genomic Encyclopedia of Type Strains, Phase IV (KMG-V): Genome sequencing to study the core and pangenomes of soil and plant-associated prokaryotes.</title>
        <authorList>
            <person name="Whitman W."/>
        </authorList>
    </citation>
    <scope>NUCLEOTIDE SEQUENCE [LARGE SCALE GENOMIC DNA]</scope>
    <source>
        <strain evidence="1 2">BR 510</strain>
    </source>
</reference>
<dbReference type="AlphaFoldDB" id="A0A560DKB1"/>
<dbReference type="Proteomes" id="UP000319949">
    <property type="component" value="Unassembled WGS sequence"/>
</dbReference>